<evidence type="ECO:0000256" key="5">
    <source>
        <dbReference type="ARBA" id="ARBA00022741"/>
    </source>
</evidence>
<dbReference type="InterPro" id="IPR036393">
    <property type="entry name" value="AceGlu_kinase-like_sf"/>
</dbReference>
<feature type="binding site" evidence="8">
    <location>
        <begin position="178"/>
        <end position="179"/>
    </location>
    <ligand>
        <name>ATP</name>
        <dbReference type="ChEBI" id="CHEBI:30616"/>
    </ligand>
</feature>
<keyword evidence="7 8" id="KW-0067">ATP-binding</keyword>
<dbReference type="InterPro" id="IPR001057">
    <property type="entry name" value="Glu/AcGlu_kinase"/>
</dbReference>
<keyword evidence="6 8" id="KW-0418">Kinase</keyword>
<dbReference type="GO" id="GO:0005524">
    <property type="term" value="F:ATP binding"/>
    <property type="evidence" value="ECO:0007669"/>
    <property type="project" value="UniProtKB-KW"/>
</dbReference>
<reference evidence="10" key="2">
    <citation type="submission" date="2021-04" db="EMBL/GenBank/DDBJ databases">
        <authorList>
            <person name="Gilroy R."/>
        </authorList>
    </citation>
    <scope>NUCLEOTIDE SEQUENCE</scope>
    <source>
        <strain evidence="10">A6-441</strain>
    </source>
</reference>
<gene>
    <name evidence="8 10" type="primary">proB</name>
    <name evidence="10" type="ORF">IAA47_07955</name>
</gene>
<dbReference type="InterPro" id="IPR005715">
    <property type="entry name" value="Glu_5kinase/COase_Synthase"/>
</dbReference>
<reference evidence="10" key="1">
    <citation type="journal article" date="2021" name="PeerJ">
        <title>Extensive microbial diversity within the chicken gut microbiome revealed by metagenomics and culture.</title>
        <authorList>
            <person name="Gilroy R."/>
            <person name="Ravi A."/>
            <person name="Getino M."/>
            <person name="Pursley I."/>
            <person name="Horton D.L."/>
            <person name="Alikhan N.F."/>
            <person name="Baker D."/>
            <person name="Gharbi K."/>
            <person name="Hall N."/>
            <person name="Watson M."/>
            <person name="Adriaenssens E.M."/>
            <person name="Foster-Nyarko E."/>
            <person name="Jarju S."/>
            <person name="Secka A."/>
            <person name="Antonio M."/>
            <person name="Oren A."/>
            <person name="Chaudhuri R.R."/>
            <person name="La Ragione R."/>
            <person name="Hildebrand F."/>
            <person name="Pallen M.J."/>
        </authorList>
    </citation>
    <scope>NUCLEOTIDE SEQUENCE</scope>
    <source>
        <strain evidence="10">A6-441</strain>
    </source>
</reference>
<dbReference type="GO" id="GO:0055129">
    <property type="term" value="P:L-proline biosynthetic process"/>
    <property type="evidence" value="ECO:0007669"/>
    <property type="project" value="UniProtKB-UniRule"/>
</dbReference>
<evidence type="ECO:0000259" key="9">
    <source>
        <dbReference type="Pfam" id="PF00696"/>
    </source>
</evidence>
<comment type="similarity">
    <text evidence="8">Belongs to the glutamate 5-kinase family.</text>
</comment>
<feature type="binding site" evidence="8">
    <location>
        <position position="59"/>
    </location>
    <ligand>
        <name>substrate</name>
    </ligand>
</feature>
<comment type="caution">
    <text evidence="8">Lacks conserved residue(s) required for the propagation of feature annotation.</text>
</comment>
<evidence type="ECO:0000313" key="11">
    <source>
        <dbReference type="Proteomes" id="UP000724657"/>
    </source>
</evidence>
<dbReference type="PROSITE" id="PS00902">
    <property type="entry name" value="GLUTAMATE_5_KINASE"/>
    <property type="match status" value="1"/>
</dbReference>
<dbReference type="AlphaFoldDB" id="A0A9E2KZR2"/>
<comment type="subcellular location">
    <subcellularLocation>
        <location evidence="8">Cytoplasm</location>
    </subcellularLocation>
</comment>
<name>A0A9E2KZR2_9FUSO</name>
<sequence length="268" mass="29570">MNNKKIREQIKTSKRIVIKVGTSTLTYPNGNLNFNLMNKLAWILADLRNQGRDVILVTSGAIGVGSKSLNFEKRPTIIREKQAAAAVGQAELMHIYKNFMGEYNQRVAQILLTKDDFKEGERKTNTNNTLETLLDFGVIPIINANDTISTFEIEFSDNDRLSASVASLLKADLLIILTDIDALYDANPKTHPEAKRIPYVEKVTDEILAMGGEKGSEFSVGGMETKLLAARECFDHGVMMAILDGSNPSFIEELINGKDIGTVFGNGK</sequence>
<comment type="catalytic activity">
    <reaction evidence="8">
        <text>L-glutamate + ATP = L-glutamyl 5-phosphate + ADP</text>
        <dbReference type="Rhea" id="RHEA:14877"/>
        <dbReference type="ChEBI" id="CHEBI:29985"/>
        <dbReference type="ChEBI" id="CHEBI:30616"/>
        <dbReference type="ChEBI" id="CHEBI:58274"/>
        <dbReference type="ChEBI" id="CHEBI:456216"/>
        <dbReference type="EC" id="2.7.2.11"/>
    </reaction>
</comment>
<dbReference type="HAMAP" id="MF_00456">
    <property type="entry name" value="ProB"/>
    <property type="match status" value="1"/>
</dbReference>
<feature type="binding site" evidence="8">
    <location>
        <position position="19"/>
    </location>
    <ligand>
        <name>ATP</name>
        <dbReference type="ChEBI" id="CHEBI:30616"/>
    </ligand>
</feature>
<evidence type="ECO:0000256" key="1">
    <source>
        <dbReference type="ARBA" id="ARBA00022490"/>
    </source>
</evidence>
<dbReference type="PANTHER" id="PTHR43654:SF1">
    <property type="entry name" value="ISOPENTENYL PHOSPHATE KINASE"/>
    <property type="match status" value="1"/>
</dbReference>
<dbReference type="PRINTS" id="PR00474">
    <property type="entry name" value="GLU5KINASE"/>
</dbReference>
<dbReference type="InterPro" id="IPR041739">
    <property type="entry name" value="G5K_ProB"/>
</dbReference>
<evidence type="ECO:0000256" key="7">
    <source>
        <dbReference type="ARBA" id="ARBA00022840"/>
    </source>
</evidence>
<evidence type="ECO:0000256" key="3">
    <source>
        <dbReference type="ARBA" id="ARBA00022650"/>
    </source>
</evidence>
<dbReference type="GO" id="GO:0004349">
    <property type="term" value="F:glutamate 5-kinase activity"/>
    <property type="evidence" value="ECO:0007669"/>
    <property type="project" value="UniProtKB-UniRule"/>
</dbReference>
<comment type="caution">
    <text evidence="10">The sequence shown here is derived from an EMBL/GenBank/DDBJ whole genome shotgun (WGS) entry which is preliminary data.</text>
</comment>
<feature type="binding site" evidence="8">
    <location>
        <position position="158"/>
    </location>
    <ligand>
        <name>substrate</name>
    </ligand>
</feature>
<dbReference type="InterPro" id="IPR019797">
    <property type="entry name" value="Glutamate_5-kinase_CS"/>
</dbReference>
<comment type="pathway">
    <text evidence="8">Amino-acid biosynthesis; L-proline biosynthesis; L-glutamate 5-semialdehyde from L-glutamate: step 1/2.</text>
</comment>
<evidence type="ECO:0000256" key="4">
    <source>
        <dbReference type="ARBA" id="ARBA00022679"/>
    </source>
</evidence>
<dbReference type="EMBL" id="JAHLFN010000072">
    <property type="protein sequence ID" value="MBU3842894.1"/>
    <property type="molecule type" value="Genomic_DNA"/>
</dbReference>
<dbReference type="CDD" id="cd04242">
    <property type="entry name" value="AAK_G5K_ProB"/>
    <property type="match status" value="1"/>
</dbReference>
<dbReference type="EC" id="2.7.2.11" evidence="8"/>
<evidence type="ECO:0000256" key="6">
    <source>
        <dbReference type="ARBA" id="ARBA00022777"/>
    </source>
</evidence>
<keyword evidence="2 8" id="KW-0028">Amino-acid biosynthesis</keyword>
<keyword evidence="3 8" id="KW-0641">Proline biosynthesis</keyword>
<accession>A0A9E2KZR2</accession>
<dbReference type="Proteomes" id="UP000724657">
    <property type="component" value="Unassembled WGS sequence"/>
</dbReference>
<dbReference type="SUPFAM" id="SSF53633">
    <property type="entry name" value="Carbamate kinase-like"/>
    <property type="match status" value="1"/>
</dbReference>
<keyword evidence="5 8" id="KW-0547">Nucleotide-binding</keyword>
<feature type="binding site" evidence="8">
    <location>
        <position position="146"/>
    </location>
    <ligand>
        <name>substrate</name>
    </ligand>
</feature>
<dbReference type="InterPro" id="IPR011529">
    <property type="entry name" value="Glu_5kinase"/>
</dbReference>
<feature type="domain" description="Aspartate/glutamate/uridylate kinase" evidence="9">
    <location>
        <begin position="14"/>
        <end position="239"/>
    </location>
</feature>
<proteinExistence type="inferred from homology"/>
<dbReference type="PANTHER" id="PTHR43654">
    <property type="entry name" value="GLUTAMATE 5-KINASE"/>
    <property type="match status" value="1"/>
</dbReference>
<dbReference type="Gene3D" id="3.40.1160.10">
    <property type="entry name" value="Acetylglutamate kinase-like"/>
    <property type="match status" value="1"/>
</dbReference>
<dbReference type="NCBIfam" id="TIGR01027">
    <property type="entry name" value="proB"/>
    <property type="match status" value="1"/>
</dbReference>
<comment type="function">
    <text evidence="8">Catalyzes the transfer of a phosphate group to glutamate to form L-glutamate 5-phosphate.</text>
</comment>
<evidence type="ECO:0000256" key="2">
    <source>
        <dbReference type="ARBA" id="ARBA00022605"/>
    </source>
</evidence>
<evidence type="ECO:0000256" key="8">
    <source>
        <dbReference type="HAMAP-Rule" id="MF_00456"/>
    </source>
</evidence>
<keyword evidence="4 8" id="KW-0808">Transferase</keyword>
<dbReference type="FunFam" id="3.40.1160.10:FF:000018">
    <property type="entry name" value="Glutamate 5-kinase"/>
    <property type="match status" value="1"/>
</dbReference>
<organism evidence="10 11">
    <name type="scientific">Candidatus Fusobacterium pullicola</name>
    <dbReference type="NCBI Taxonomy" id="2838601"/>
    <lineage>
        <taxon>Bacteria</taxon>
        <taxon>Fusobacteriati</taxon>
        <taxon>Fusobacteriota</taxon>
        <taxon>Fusobacteriia</taxon>
        <taxon>Fusobacteriales</taxon>
        <taxon>Fusobacteriaceae</taxon>
        <taxon>Fusobacterium</taxon>
    </lineage>
</organism>
<protein>
    <recommendedName>
        <fullName evidence="8">Glutamate 5-kinase</fullName>
        <ecNumber evidence="8">2.7.2.11</ecNumber>
    </recommendedName>
    <alternativeName>
        <fullName evidence="8">Gamma-glutamyl kinase</fullName>
        <shortName evidence="8">GK</shortName>
    </alternativeName>
</protein>
<evidence type="ECO:0000313" key="10">
    <source>
        <dbReference type="EMBL" id="MBU3842894.1"/>
    </source>
</evidence>
<dbReference type="GO" id="GO:0005829">
    <property type="term" value="C:cytosol"/>
    <property type="evidence" value="ECO:0007669"/>
    <property type="project" value="TreeGrafter"/>
</dbReference>
<dbReference type="PIRSF" id="PIRSF000729">
    <property type="entry name" value="GK"/>
    <property type="match status" value="1"/>
</dbReference>
<dbReference type="InterPro" id="IPR001048">
    <property type="entry name" value="Asp/Glu/Uridylate_kinase"/>
</dbReference>
<keyword evidence="1 8" id="KW-0963">Cytoplasm</keyword>
<dbReference type="Pfam" id="PF00696">
    <property type="entry name" value="AA_kinase"/>
    <property type="match status" value="1"/>
</dbReference>